<dbReference type="AlphaFoldDB" id="A0A2N0QTK0"/>
<feature type="region of interest" description="Disordered" evidence="1">
    <location>
        <begin position="21"/>
        <end position="74"/>
    </location>
</feature>
<reference evidence="2 3" key="1">
    <citation type="submission" date="2017-10" db="EMBL/GenBank/DDBJ databases">
        <title>Extensive intraspecific genome diversity in a model arbuscular mycorrhizal fungus.</title>
        <authorList>
            <person name="Chen E.C.H."/>
            <person name="Morin E."/>
            <person name="Baudet D."/>
            <person name="Noel J."/>
            <person name="Ndikumana S."/>
            <person name="Charron P."/>
            <person name="St-Onge C."/>
            <person name="Giorgi J."/>
            <person name="Grigoriev I.V."/>
            <person name="Roux C."/>
            <person name="Martin F.M."/>
            <person name="Corradi N."/>
        </authorList>
    </citation>
    <scope>NUCLEOTIDE SEQUENCE [LARGE SCALE GENOMIC DNA]</scope>
    <source>
        <strain evidence="2 3">A1</strain>
    </source>
</reference>
<protein>
    <submittedName>
        <fullName evidence="2">Uncharacterized protein</fullName>
    </submittedName>
</protein>
<sequence length="117" mass="12743">MKTEPIEKGLYSEISSENIIVETTTRGPRSKQNRGKAIERETIDSERKLIKEKSSKDEKEKSESSSESYGLSSELSFNVDVSKKGEAYIALVAACKAGSLATRRVAAEIGSPISDIS</sequence>
<gene>
    <name evidence="2" type="ORF">RhiirA1_477371</name>
</gene>
<evidence type="ECO:0000313" key="2">
    <source>
        <dbReference type="EMBL" id="PKC54408.1"/>
    </source>
</evidence>
<feature type="compositionally biased region" description="Low complexity" evidence="1">
    <location>
        <begin position="65"/>
        <end position="74"/>
    </location>
</feature>
<organism evidence="2 3">
    <name type="scientific">Rhizophagus irregularis</name>
    <dbReference type="NCBI Taxonomy" id="588596"/>
    <lineage>
        <taxon>Eukaryota</taxon>
        <taxon>Fungi</taxon>
        <taxon>Fungi incertae sedis</taxon>
        <taxon>Mucoromycota</taxon>
        <taxon>Glomeromycotina</taxon>
        <taxon>Glomeromycetes</taxon>
        <taxon>Glomerales</taxon>
        <taxon>Glomeraceae</taxon>
        <taxon>Rhizophagus</taxon>
    </lineage>
</organism>
<proteinExistence type="predicted"/>
<feature type="compositionally biased region" description="Basic and acidic residues" evidence="1">
    <location>
        <begin position="36"/>
        <end position="64"/>
    </location>
</feature>
<dbReference type="VEuPathDB" id="FungiDB:RhiirA1_477371"/>
<accession>A0A2N0QTK0</accession>
<evidence type="ECO:0000313" key="3">
    <source>
        <dbReference type="Proteomes" id="UP000232688"/>
    </source>
</evidence>
<comment type="caution">
    <text evidence="2">The sequence shown here is derived from an EMBL/GenBank/DDBJ whole genome shotgun (WGS) entry which is preliminary data.</text>
</comment>
<reference evidence="2 3" key="2">
    <citation type="submission" date="2017-10" db="EMBL/GenBank/DDBJ databases">
        <title>Genome analyses suggest a sexual origin of heterokaryosis in a supposedly ancient asexual fungus.</title>
        <authorList>
            <person name="Corradi N."/>
            <person name="Sedzielewska K."/>
            <person name="Noel J."/>
            <person name="Charron P."/>
            <person name="Farinelli L."/>
            <person name="Marton T."/>
            <person name="Kruger M."/>
            <person name="Pelin A."/>
            <person name="Brachmann A."/>
            <person name="Corradi N."/>
        </authorList>
    </citation>
    <scope>NUCLEOTIDE SEQUENCE [LARGE SCALE GENOMIC DNA]</scope>
    <source>
        <strain evidence="2 3">A1</strain>
    </source>
</reference>
<name>A0A2N0QTK0_9GLOM</name>
<dbReference type="EMBL" id="LLXH01003280">
    <property type="protein sequence ID" value="PKC54408.1"/>
    <property type="molecule type" value="Genomic_DNA"/>
</dbReference>
<dbReference type="Proteomes" id="UP000232688">
    <property type="component" value="Unassembled WGS sequence"/>
</dbReference>
<evidence type="ECO:0000256" key="1">
    <source>
        <dbReference type="SAM" id="MobiDB-lite"/>
    </source>
</evidence>